<evidence type="ECO:0000256" key="8">
    <source>
        <dbReference type="ARBA" id="ARBA00023229"/>
    </source>
</evidence>
<evidence type="ECO:0000256" key="3">
    <source>
        <dbReference type="ARBA" id="ARBA00012057"/>
    </source>
</evidence>
<feature type="binding site" evidence="10">
    <location>
        <position position="118"/>
    </location>
    <ligand>
        <name>Mn(2+)</name>
        <dbReference type="ChEBI" id="CHEBI:29035"/>
    </ligand>
</feature>
<dbReference type="CDD" id="cd02885">
    <property type="entry name" value="NUDIX_IPP_Isomerase"/>
    <property type="match status" value="1"/>
</dbReference>
<evidence type="ECO:0000313" key="12">
    <source>
        <dbReference type="EMBL" id="WIM67109.1"/>
    </source>
</evidence>
<evidence type="ECO:0000313" key="13">
    <source>
        <dbReference type="Proteomes" id="UP001225598"/>
    </source>
</evidence>
<dbReference type="InterPro" id="IPR011876">
    <property type="entry name" value="IsopentenylPP_isomerase_typ1"/>
</dbReference>
<keyword evidence="4 10" id="KW-0963">Cytoplasm</keyword>
<evidence type="ECO:0000256" key="1">
    <source>
        <dbReference type="ARBA" id="ARBA00004826"/>
    </source>
</evidence>
<keyword evidence="7 10" id="KW-0464">Manganese</keyword>
<evidence type="ECO:0000256" key="4">
    <source>
        <dbReference type="ARBA" id="ARBA00022490"/>
    </source>
</evidence>
<keyword evidence="5 10" id="KW-0479">Metal-binding</keyword>
<feature type="active site" evidence="10">
    <location>
        <position position="120"/>
    </location>
</feature>
<name>A0ABY8VCE1_9CORY</name>
<organism evidence="12 13">
    <name type="scientific">Corynebacterium breve</name>
    <dbReference type="NCBI Taxonomy" id="3049799"/>
    <lineage>
        <taxon>Bacteria</taxon>
        <taxon>Bacillati</taxon>
        <taxon>Actinomycetota</taxon>
        <taxon>Actinomycetes</taxon>
        <taxon>Mycobacteriales</taxon>
        <taxon>Corynebacteriaceae</taxon>
        <taxon>Corynebacterium</taxon>
    </lineage>
</organism>
<dbReference type="Proteomes" id="UP001225598">
    <property type="component" value="Chromosome"/>
</dbReference>
<feature type="binding site" evidence="10">
    <location>
        <position position="120"/>
    </location>
    <ligand>
        <name>Mn(2+)</name>
        <dbReference type="ChEBI" id="CHEBI:29035"/>
    </ligand>
</feature>
<dbReference type="Pfam" id="PF00293">
    <property type="entry name" value="NUDIX"/>
    <property type="match status" value="1"/>
</dbReference>
<gene>
    <name evidence="10 12" type="primary">idi</name>
    <name evidence="12" type="ORF">QP027_08225</name>
</gene>
<feature type="domain" description="Nudix hydrolase" evidence="11">
    <location>
        <begin position="31"/>
        <end position="170"/>
    </location>
</feature>
<dbReference type="RefSeq" id="WP_284823967.1">
    <property type="nucleotide sequence ID" value="NZ_CP126969.1"/>
</dbReference>
<evidence type="ECO:0000256" key="7">
    <source>
        <dbReference type="ARBA" id="ARBA00023211"/>
    </source>
</evidence>
<evidence type="ECO:0000256" key="9">
    <source>
        <dbReference type="ARBA" id="ARBA00023235"/>
    </source>
</evidence>
<feature type="binding site" evidence="10">
    <location>
        <position position="88"/>
    </location>
    <ligand>
        <name>Mg(2+)</name>
        <dbReference type="ChEBI" id="CHEBI:18420"/>
    </ligand>
</feature>
<keyword evidence="13" id="KW-1185">Reference proteome</keyword>
<evidence type="ECO:0000256" key="5">
    <source>
        <dbReference type="ARBA" id="ARBA00022723"/>
    </source>
</evidence>
<dbReference type="PANTHER" id="PTHR10885:SF0">
    <property type="entry name" value="ISOPENTENYL-DIPHOSPHATE DELTA-ISOMERASE"/>
    <property type="match status" value="1"/>
</dbReference>
<comment type="function">
    <text evidence="10">Catalyzes the 1,3-allylic rearrangement of the homoallylic substrate isopentenyl (IPP) to its highly electrophilic allylic isomer, dimethylallyl diphosphate (DMAPP).</text>
</comment>
<proteinExistence type="inferred from homology"/>
<dbReference type="SUPFAM" id="SSF55811">
    <property type="entry name" value="Nudix"/>
    <property type="match status" value="1"/>
</dbReference>
<dbReference type="EMBL" id="CP126969">
    <property type="protein sequence ID" value="WIM67109.1"/>
    <property type="molecule type" value="Genomic_DNA"/>
</dbReference>
<dbReference type="PROSITE" id="PS51462">
    <property type="entry name" value="NUDIX"/>
    <property type="match status" value="1"/>
</dbReference>
<dbReference type="Gene3D" id="3.90.79.10">
    <property type="entry name" value="Nucleoside Triphosphate Pyrophosphohydrolase"/>
    <property type="match status" value="1"/>
</dbReference>
<comment type="cofactor">
    <cofactor evidence="10">
        <name>Mg(2+)</name>
        <dbReference type="ChEBI" id="CHEBI:18420"/>
    </cofactor>
    <text evidence="10">Binds 1 Mg(2+) ion per subunit. The magnesium ion binds only when substrate is bound.</text>
</comment>
<keyword evidence="8 10" id="KW-0414">Isoprene biosynthesis</keyword>
<protein>
    <recommendedName>
        <fullName evidence="3 10">Isopentenyl-diphosphate Delta-isomerase</fullName>
        <shortName evidence="10">IPP isomerase</shortName>
        <ecNumber evidence="3 10">5.3.3.2</ecNumber>
    </recommendedName>
    <alternativeName>
        <fullName evidence="10">IPP:DMAPP isomerase</fullName>
    </alternativeName>
    <alternativeName>
        <fullName evidence="10">Isopentenyl pyrophosphate isomerase</fullName>
    </alternativeName>
</protein>
<comment type="similarity">
    <text evidence="2 10">Belongs to the IPP isomerase type 1 family.</text>
</comment>
<dbReference type="InterPro" id="IPR015797">
    <property type="entry name" value="NUDIX_hydrolase-like_dom_sf"/>
</dbReference>
<sequence>MSTPELVVLCNADGTPTGSANKAEIHSDSTPLHLAFSAWLFDDQGNLLITRRALGKLTWPGVWTNSFCGHPAPGEKFHDTVRRRALEEIGLEASGIAEVRDVVPDFRYRAVDSSGVVENEICPVFAVRMAAGAEITPNPEEVDSFIWVRPTDLLTAVDATPWAFSPWLVSELADTRLRSVLEA</sequence>
<reference evidence="12 13" key="1">
    <citation type="submission" date="2023-05" db="EMBL/GenBank/DDBJ databases">
        <title>Corynebacterium suedekumii sp. nov. and Corynebacterium breve sp. nov. isolated from raw cow's milk.</title>
        <authorList>
            <person name="Baer M.K."/>
            <person name="Mehl L."/>
            <person name="Hellmuth R."/>
            <person name="Marke G."/>
            <person name="Lipski A."/>
        </authorList>
    </citation>
    <scope>NUCLEOTIDE SEQUENCE [LARGE SCALE GENOMIC DNA]</scope>
    <source>
        <strain evidence="12 13">R4</strain>
    </source>
</reference>
<dbReference type="InterPro" id="IPR000086">
    <property type="entry name" value="NUDIX_hydrolase_dom"/>
</dbReference>
<comment type="subcellular location">
    <subcellularLocation>
        <location evidence="10">Cytoplasm</location>
    </subcellularLocation>
</comment>
<keyword evidence="6 10" id="KW-0460">Magnesium</keyword>
<dbReference type="HAMAP" id="MF_00202">
    <property type="entry name" value="Idi"/>
    <property type="match status" value="1"/>
</dbReference>
<comment type="cofactor">
    <cofactor evidence="10">
        <name>Mn(2+)</name>
        <dbReference type="ChEBI" id="CHEBI:29035"/>
    </cofactor>
    <text evidence="10">Binds 1 Mn(2+) ion per subunit.</text>
</comment>
<evidence type="ECO:0000256" key="10">
    <source>
        <dbReference type="HAMAP-Rule" id="MF_00202"/>
    </source>
</evidence>
<comment type="pathway">
    <text evidence="1 10">Isoprenoid biosynthesis; dimethylallyl diphosphate biosynthesis; dimethylallyl diphosphate from isopentenyl diphosphate: step 1/1.</text>
</comment>
<feature type="binding site" evidence="10">
    <location>
        <position position="33"/>
    </location>
    <ligand>
        <name>Mn(2+)</name>
        <dbReference type="ChEBI" id="CHEBI:29035"/>
    </ligand>
</feature>
<feature type="binding site" evidence="10">
    <location>
        <position position="26"/>
    </location>
    <ligand>
        <name>Mn(2+)</name>
        <dbReference type="ChEBI" id="CHEBI:29035"/>
    </ligand>
</feature>
<dbReference type="InterPro" id="IPR056375">
    <property type="entry name" value="Idi_bact"/>
</dbReference>
<evidence type="ECO:0000256" key="6">
    <source>
        <dbReference type="ARBA" id="ARBA00022842"/>
    </source>
</evidence>
<dbReference type="EC" id="5.3.3.2" evidence="3 10"/>
<comment type="catalytic activity">
    <reaction evidence="10">
        <text>isopentenyl diphosphate = dimethylallyl diphosphate</text>
        <dbReference type="Rhea" id="RHEA:23284"/>
        <dbReference type="ChEBI" id="CHEBI:57623"/>
        <dbReference type="ChEBI" id="CHEBI:128769"/>
        <dbReference type="EC" id="5.3.3.2"/>
    </reaction>
</comment>
<feature type="active site" evidence="10">
    <location>
        <position position="68"/>
    </location>
</feature>
<keyword evidence="9 10" id="KW-0413">Isomerase</keyword>
<dbReference type="NCBIfam" id="TIGR02150">
    <property type="entry name" value="IPP_isom_1"/>
    <property type="match status" value="1"/>
</dbReference>
<dbReference type="PANTHER" id="PTHR10885">
    <property type="entry name" value="ISOPENTENYL-DIPHOSPHATE DELTA-ISOMERASE"/>
    <property type="match status" value="1"/>
</dbReference>
<dbReference type="GO" id="GO:0004452">
    <property type="term" value="F:isopentenyl-diphosphate delta-isomerase activity"/>
    <property type="evidence" value="ECO:0007669"/>
    <property type="project" value="UniProtKB-EC"/>
</dbReference>
<dbReference type="PIRSF" id="PIRSF018427">
    <property type="entry name" value="Isopntndiph_ism"/>
    <property type="match status" value="1"/>
</dbReference>
<accession>A0ABY8VCE1</accession>
<evidence type="ECO:0000256" key="2">
    <source>
        <dbReference type="ARBA" id="ARBA00007579"/>
    </source>
</evidence>
<feature type="binding site" evidence="10">
    <location>
        <position position="70"/>
    </location>
    <ligand>
        <name>Mn(2+)</name>
        <dbReference type="ChEBI" id="CHEBI:29035"/>
    </ligand>
</feature>
<dbReference type="NCBIfam" id="NF002995">
    <property type="entry name" value="PRK03759.1"/>
    <property type="match status" value="1"/>
</dbReference>
<evidence type="ECO:0000259" key="11">
    <source>
        <dbReference type="PROSITE" id="PS51462"/>
    </source>
</evidence>